<evidence type="ECO:0000256" key="7">
    <source>
        <dbReference type="RuleBase" id="RU368041"/>
    </source>
</evidence>
<dbReference type="Pfam" id="PF05640">
    <property type="entry name" value="NKAIN"/>
    <property type="match status" value="1"/>
</dbReference>
<reference evidence="10" key="2">
    <citation type="submission" date="2025-05" db="UniProtKB">
        <authorList>
            <consortium name="Ensembl"/>
        </authorList>
    </citation>
    <scope>IDENTIFICATION</scope>
</reference>
<protein>
    <recommendedName>
        <fullName evidence="7">Sodium/potassium-transporting ATPase subunit beta-1-interacting protein</fullName>
        <shortName evidence="7">Na(+)/K(+)-transporting ATPase subunit beta-1-interacting protein</shortName>
    </recommendedName>
</protein>
<dbReference type="EMBL" id="JAICCE010000012">
    <property type="protein sequence ID" value="KAG9270716.1"/>
    <property type="molecule type" value="Genomic_DNA"/>
</dbReference>
<evidence type="ECO:0000256" key="3">
    <source>
        <dbReference type="ARBA" id="ARBA00022475"/>
    </source>
</evidence>
<keyword evidence="6 7" id="KW-0472">Membrane</keyword>
<evidence type="ECO:0000313" key="11">
    <source>
        <dbReference type="Proteomes" id="UP000694621"/>
    </source>
</evidence>
<gene>
    <name evidence="9" type="primary">NKAIN3</name>
    <name evidence="9" type="ORF">AMEX_G15698</name>
</gene>
<comment type="subcellular location">
    <subcellularLocation>
        <location evidence="1 7">Cell membrane</location>
        <topology evidence="1 7">Multi-pass membrane protein</topology>
    </subcellularLocation>
</comment>
<dbReference type="GO" id="GO:0005886">
    <property type="term" value="C:plasma membrane"/>
    <property type="evidence" value="ECO:0007669"/>
    <property type="project" value="UniProtKB-SubCell"/>
</dbReference>
<name>A0A8B9RL65_ASTMX</name>
<dbReference type="OMA" id="SSHHSWW"/>
<accession>A0A8B9RL65</accession>
<dbReference type="Ensembl" id="ENSAMXT00005055733.1">
    <property type="protein sequence ID" value="ENSAMXP00005051470.1"/>
    <property type="gene ID" value="ENSAMXG00005023243.1"/>
</dbReference>
<evidence type="ECO:0000313" key="9">
    <source>
        <dbReference type="EMBL" id="KAG9270716.1"/>
    </source>
</evidence>
<evidence type="ECO:0000313" key="12">
    <source>
        <dbReference type="Proteomes" id="UP000752171"/>
    </source>
</evidence>
<comment type="similarity">
    <text evidence="2 7">Belongs to the NKAIN family.</text>
</comment>
<evidence type="ECO:0000256" key="1">
    <source>
        <dbReference type="ARBA" id="ARBA00004651"/>
    </source>
</evidence>
<dbReference type="AlphaFoldDB" id="A0A8B9RL65"/>
<evidence type="ECO:0000256" key="2">
    <source>
        <dbReference type="ARBA" id="ARBA00006364"/>
    </source>
</evidence>
<feature type="transmembrane region" description="Helical" evidence="7">
    <location>
        <begin position="151"/>
        <end position="171"/>
    </location>
</feature>
<sequence>MGCCSGRCVLIFLCTLQLITALERQAFDFLGYQWTPILVNFFHIIVVILALFGAIQYHPRYIILYVAWTVLWVAWNIFICCLYLDLGGLSKESDYMSLGLTSHHSWWKDNGPGCENRDLPAAKWQSDDSPALISTLGCVLEYQYIEVLHSALQLLISLLGFVISCYVVSVFNEEEDTYLYK</sequence>
<evidence type="ECO:0000256" key="4">
    <source>
        <dbReference type="ARBA" id="ARBA00022692"/>
    </source>
</evidence>
<feature type="signal peptide" evidence="8">
    <location>
        <begin position="1"/>
        <end position="21"/>
    </location>
</feature>
<keyword evidence="8" id="KW-0732">Signal</keyword>
<dbReference type="Proteomes" id="UP000694621">
    <property type="component" value="Unplaced"/>
</dbReference>
<dbReference type="PANTHER" id="PTHR13084:SF7">
    <property type="entry name" value="SODIUM_POTASSIUM-TRANSPORTING ATPASE SUBUNIT BETA-1-INTERACTING PROTEIN"/>
    <property type="match status" value="1"/>
</dbReference>
<feature type="transmembrane region" description="Helical" evidence="7">
    <location>
        <begin position="62"/>
        <end position="86"/>
    </location>
</feature>
<evidence type="ECO:0000313" key="10">
    <source>
        <dbReference type="Ensembl" id="ENSAMXP00005051470.1"/>
    </source>
</evidence>
<feature type="transmembrane region" description="Helical" evidence="7">
    <location>
        <begin position="34"/>
        <end position="55"/>
    </location>
</feature>
<keyword evidence="4 7" id="KW-0812">Transmembrane</keyword>
<dbReference type="InterPro" id="IPR008516">
    <property type="entry name" value="Na/K-Atpase_Interacting"/>
</dbReference>
<proteinExistence type="inferred from homology"/>
<keyword evidence="5 7" id="KW-1133">Transmembrane helix</keyword>
<reference evidence="9 12" key="1">
    <citation type="submission" date="2021-07" db="EMBL/GenBank/DDBJ databases">
        <authorList>
            <person name="Imarazene B."/>
            <person name="Zahm M."/>
            <person name="Klopp C."/>
            <person name="Cabau C."/>
            <person name="Beille S."/>
            <person name="Jouanno E."/>
            <person name="Castinel A."/>
            <person name="Lluch J."/>
            <person name="Gil L."/>
            <person name="Kuchtly C."/>
            <person name="Lopez Roques C."/>
            <person name="Donnadieu C."/>
            <person name="Parrinello H."/>
            <person name="Journot L."/>
            <person name="Du K."/>
            <person name="Schartl M."/>
            <person name="Retaux S."/>
            <person name="Guiguen Y."/>
        </authorList>
    </citation>
    <scope>NUCLEOTIDE SEQUENCE [LARGE SCALE GENOMIC DNA]</scope>
    <source>
        <strain evidence="9">Pach_M1</strain>
        <tissue evidence="9">Testis</tissue>
    </source>
</reference>
<dbReference type="PANTHER" id="PTHR13084">
    <property type="entry name" value="T-CELL LYMPHOMA BREAKPOINT-ASSOCIATED TARGET 1-RELATED"/>
    <property type="match status" value="1"/>
</dbReference>
<dbReference type="Proteomes" id="UP000752171">
    <property type="component" value="Unassembled WGS sequence"/>
</dbReference>
<organism evidence="10 11">
    <name type="scientific">Astyanax mexicanus</name>
    <name type="common">Blind cave fish</name>
    <name type="synonym">Astyanax fasciatus mexicanus</name>
    <dbReference type="NCBI Taxonomy" id="7994"/>
    <lineage>
        <taxon>Eukaryota</taxon>
        <taxon>Metazoa</taxon>
        <taxon>Chordata</taxon>
        <taxon>Craniata</taxon>
        <taxon>Vertebrata</taxon>
        <taxon>Euteleostomi</taxon>
        <taxon>Actinopterygii</taxon>
        <taxon>Neopterygii</taxon>
        <taxon>Teleostei</taxon>
        <taxon>Ostariophysi</taxon>
        <taxon>Characiformes</taxon>
        <taxon>Characoidei</taxon>
        <taxon>Acestrorhamphidae</taxon>
        <taxon>Acestrorhamphinae</taxon>
        <taxon>Astyanax</taxon>
    </lineage>
</organism>
<evidence type="ECO:0000256" key="5">
    <source>
        <dbReference type="ARBA" id="ARBA00022989"/>
    </source>
</evidence>
<dbReference type="GO" id="GO:0002028">
    <property type="term" value="P:regulation of sodium ion transport"/>
    <property type="evidence" value="ECO:0007669"/>
    <property type="project" value="UniProtKB-UniRule"/>
</dbReference>
<keyword evidence="3 7" id="KW-1003">Cell membrane</keyword>
<feature type="chain" id="PRO_5044669904" description="Sodium/potassium-transporting ATPase subunit beta-1-interacting protein" evidence="8">
    <location>
        <begin position="22"/>
        <end position="181"/>
    </location>
</feature>
<evidence type="ECO:0000256" key="8">
    <source>
        <dbReference type="SAM" id="SignalP"/>
    </source>
</evidence>
<evidence type="ECO:0000256" key="6">
    <source>
        <dbReference type="ARBA" id="ARBA00023136"/>
    </source>
</evidence>